<comment type="caution">
    <text evidence="4">The sequence shown here is derived from an EMBL/GenBank/DDBJ whole genome shotgun (WGS) entry which is preliminary data.</text>
</comment>
<dbReference type="EMBL" id="JAWLNX010000016">
    <property type="protein sequence ID" value="MEB3370058.1"/>
    <property type="molecule type" value="Genomic_DNA"/>
</dbReference>
<sequence>MGTTAHPQAVAQDPPESSAARPSRSLEICCAATALAATGALVLLAKGIEVRRETDGIDPRWWPELLGMIGLALAAAYLVVAVVRPPFPRTDLEAATRRGWPLLVATVSLTAAFVALWPLVGFAVAAPVFLSAMTYLVGGRGWRTLLIYPAVVTALVYLPFHTLLKVPL</sequence>
<evidence type="ECO:0000313" key="5">
    <source>
        <dbReference type="Proteomes" id="UP001327093"/>
    </source>
</evidence>
<feature type="domain" description="DUF1468" evidence="3">
    <location>
        <begin position="32"/>
        <end position="168"/>
    </location>
</feature>
<keyword evidence="2" id="KW-0812">Transmembrane</keyword>
<organism evidence="4 5">
    <name type="scientific">Saccharopolyspora mangrovi</name>
    <dbReference type="NCBI Taxonomy" id="3082379"/>
    <lineage>
        <taxon>Bacteria</taxon>
        <taxon>Bacillati</taxon>
        <taxon>Actinomycetota</taxon>
        <taxon>Actinomycetes</taxon>
        <taxon>Pseudonocardiales</taxon>
        <taxon>Pseudonocardiaceae</taxon>
        <taxon>Saccharopolyspora</taxon>
    </lineage>
</organism>
<dbReference type="Pfam" id="PF07331">
    <property type="entry name" value="TctB"/>
    <property type="match status" value="1"/>
</dbReference>
<gene>
    <name evidence="4" type="ORF">R4I43_21850</name>
</gene>
<feature type="transmembrane region" description="Helical" evidence="2">
    <location>
        <begin position="103"/>
        <end position="130"/>
    </location>
</feature>
<proteinExistence type="predicted"/>
<reference evidence="4 5" key="1">
    <citation type="submission" date="2023-10" db="EMBL/GenBank/DDBJ databases">
        <title>Saccharopolyspora sp. nov., isolated from mangrove soil.</title>
        <authorList>
            <person name="Lu Y."/>
            <person name="Liu W."/>
        </authorList>
    </citation>
    <scope>NUCLEOTIDE SEQUENCE [LARGE SCALE GENOMIC DNA]</scope>
    <source>
        <strain evidence="4 5">S2-29</strain>
    </source>
</reference>
<feature type="transmembrane region" description="Helical" evidence="2">
    <location>
        <begin position="25"/>
        <end position="44"/>
    </location>
</feature>
<feature type="region of interest" description="Disordered" evidence="1">
    <location>
        <begin position="1"/>
        <end position="20"/>
    </location>
</feature>
<protein>
    <submittedName>
        <fullName evidence="4">Tripartite tricarboxylate transporter TctB family protein</fullName>
    </submittedName>
</protein>
<dbReference type="InterPro" id="IPR009936">
    <property type="entry name" value="DUF1468"/>
</dbReference>
<evidence type="ECO:0000259" key="3">
    <source>
        <dbReference type="Pfam" id="PF07331"/>
    </source>
</evidence>
<keyword evidence="2" id="KW-1133">Transmembrane helix</keyword>
<keyword evidence="5" id="KW-1185">Reference proteome</keyword>
<evidence type="ECO:0000256" key="1">
    <source>
        <dbReference type="SAM" id="MobiDB-lite"/>
    </source>
</evidence>
<dbReference type="Proteomes" id="UP001327093">
    <property type="component" value="Unassembled WGS sequence"/>
</dbReference>
<evidence type="ECO:0000256" key="2">
    <source>
        <dbReference type="SAM" id="Phobius"/>
    </source>
</evidence>
<accession>A0ABU6AET1</accession>
<feature type="transmembrane region" description="Helical" evidence="2">
    <location>
        <begin position="65"/>
        <end position="83"/>
    </location>
</feature>
<dbReference type="RefSeq" id="WP_324267543.1">
    <property type="nucleotide sequence ID" value="NZ_JAWLNX010000016.1"/>
</dbReference>
<evidence type="ECO:0000313" key="4">
    <source>
        <dbReference type="EMBL" id="MEB3370058.1"/>
    </source>
</evidence>
<feature type="transmembrane region" description="Helical" evidence="2">
    <location>
        <begin position="142"/>
        <end position="160"/>
    </location>
</feature>
<keyword evidence="2" id="KW-0472">Membrane</keyword>
<name>A0ABU6AET1_9PSEU</name>